<dbReference type="InterPro" id="IPR036047">
    <property type="entry name" value="F-box-like_dom_sf"/>
</dbReference>
<evidence type="ECO:0000313" key="2">
    <source>
        <dbReference type="EMBL" id="TMX00605.1"/>
    </source>
</evidence>
<gene>
    <name evidence="2" type="ORF">EJD97_000467</name>
</gene>
<evidence type="ECO:0000259" key="1">
    <source>
        <dbReference type="Pfam" id="PF23622"/>
    </source>
</evidence>
<name>A0A6N2C0E2_SOLCI</name>
<feature type="domain" description="At1g61320/AtMIF1 LRR" evidence="1">
    <location>
        <begin position="78"/>
        <end position="422"/>
    </location>
</feature>
<dbReference type="InterPro" id="IPR053772">
    <property type="entry name" value="At1g61320/At1g61330-like"/>
</dbReference>
<dbReference type="Gene3D" id="3.80.10.10">
    <property type="entry name" value="Ribonuclease Inhibitor"/>
    <property type="match status" value="1"/>
</dbReference>
<dbReference type="AlphaFoldDB" id="A0A6N2C0E2"/>
<dbReference type="PANTHER" id="PTHR34145">
    <property type="entry name" value="OS02G0105600 PROTEIN"/>
    <property type="match status" value="1"/>
</dbReference>
<dbReference type="EMBL" id="RXGB01001036">
    <property type="protein sequence ID" value="TMX00605.1"/>
    <property type="molecule type" value="Genomic_DNA"/>
</dbReference>
<dbReference type="SUPFAM" id="SSF52047">
    <property type="entry name" value="RNI-like"/>
    <property type="match status" value="1"/>
</dbReference>
<proteinExistence type="predicted"/>
<comment type="caution">
    <text evidence="2">The sequence shown here is derived from an EMBL/GenBank/DDBJ whole genome shotgun (WGS) entry which is preliminary data.</text>
</comment>
<accession>A0A6N2C0E2</accession>
<dbReference type="InterPro" id="IPR055357">
    <property type="entry name" value="LRR_At1g61320_AtMIF1"/>
</dbReference>
<organism evidence="2">
    <name type="scientific">Solanum chilense</name>
    <name type="common">Tomato</name>
    <name type="synonym">Lycopersicon chilense</name>
    <dbReference type="NCBI Taxonomy" id="4083"/>
    <lineage>
        <taxon>Eukaryota</taxon>
        <taxon>Viridiplantae</taxon>
        <taxon>Streptophyta</taxon>
        <taxon>Embryophyta</taxon>
        <taxon>Tracheophyta</taxon>
        <taxon>Spermatophyta</taxon>
        <taxon>Magnoliopsida</taxon>
        <taxon>eudicotyledons</taxon>
        <taxon>Gunneridae</taxon>
        <taxon>Pentapetalae</taxon>
        <taxon>asterids</taxon>
        <taxon>lamiids</taxon>
        <taxon>Solanales</taxon>
        <taxon>Solanaceae</taxon>
        <taxon>Solanoideae</taxon>
        <taxon>Solaneae</taxon>
        <taxon>Solanum</taxon>
        <taxon>Solanum subgen. Lycopersicon</taxon>
    </lineage>
</organism>
<dbReference type="SUPFAM" id="SSF81383">
    <property type="entry name" value="F-box domain"/>
    <property type="match status" value="1"/>
</dbReference>
<dbReference type="PANTHER" id="PTHR34145:SF28">
    <property type="entry name" value="F-BOX DOMAIN-CONTAINING PROTEIN"/>
    <property type="match status" value="1"/>
</dbReference>
<sequence length="460" mass="53659">MTKASGSKRKRQSNHSVYLPNHIIDRIFTFLPIKDVVSYSAVATPFLNTWMYARNLRFDRIFKSNCVTKDISIINKILHSHLGKKIYNFHLYIPSPKDYSFFLKDWIQILASKGLEELEIDLWFTSNDENTYYMDSDLIDHIETLIRVKLTNCELRISPNLKSLRFLKSLSLTKAPITPHFIQELFRNCVVLESLSLDFCSSTTNITIKGSNQLRTILLRACGKICLIIIDDPNIHTFHYEGEIDKIKLIGPTKLEDVIFNFNTTTWVQDISVMGNLIDILRNVHTLSINNIFLEGISPRYEDFGYKDMELYLPNLKELQIVLHGSTYVNPWDIIFFVKNCPQIERLFINLGDYYAMEGGSYWNFVAKEKFENCQVGFSKLKLLKVKGYKKRELEDKLVNFIMMRAKMMESLILVSKNKHLEIRSKDIVTVSKLVTISTYYNNRDKSSVFPKHTIFLMQN</sequence>
<reference evidence="2" key="1">
    <citation type="submission" date="2019-05" db="EMBL/GenBank/DDBJ databases">
        <title>The de novo reference genome and transcriptome assemblies of the wild tomato species Solanum chilense.</title>
        <authorList>
            <person name="Stam R."/>
            <person name="Nosenko T."/>
            <person name="Hoerger A.C."/>
            <person name="Stephan W."/>
            <person name="Seidel M.A."/>
            <person name="Kuhn J.M.M."/>
            <person name="Haberer G."/>
            <person name="Tellier A."/>
        </authorList>
    </citation>
    <scope>NUCLEOTIDE SEQUENCE</scope>
    <source>
        <tissue evidence="2">Mature leaves</tissue>
    </source>
</reference>
<dbReference type="Pfam" id="PF23622">
    <property type="entry name" value="LRR_At1g61320_AtMIF1"/>
    <property type="match status" value="1"/>
</dbReference>
<protein>
    <recommendedName>
        <fullName evidence="1">At1g61320/AtMIF1 LRR domain-containing protein</fullName>
    </recommendedName>
</protein>
<dbReference type="InterPro" id="IPR032675">
    <property type="entry name" value="LRR_dom_sf"/>
</dbReference>